<proteinExistence type="inferred from homology"/>
<comment type="similarity">
    <text evidence="1 6">Belongs to the enoyl-CoA hydratase/isomerase family.</text>
</comment>
<gene>
    <name evidence="7" type="ORF">BA062_35515</name>
</gene>
<dbReference type="Gene3D" id="1.10.12.10">
    <property type="entry name" value="Lyase 2-enoyl-coa Hydratase, Chain A, domain 2"/>
    <property type="match status" value="1"/>
</dbReference>
<evidence type="ECO:0000313" key="7">
    <source>
        <dbReference type="EMBL" id="PXY18423.1"/>
    </source>
</evidence>
<evidence type="ECO:0000256" key="3">
    <source>
        <dbReference type="ARBA" id="ARBA00023239"/>
    </source>
</evidence>
<dbReference type="EC" id="4.2.1.17" evidence="2"/>
<dbReference type="Pfam" id="PF00378">
    <property type="entry name" value="ECH_1"/>
    <property type="match status" value="1"/>
</dbReference>
<comment type="catalytic activity">
    <reaction evidence="5">
        <text>a 4-saturated-(3S)-3-hydroxyacyl-CoA = a (3E)-enoyl-CoA + H2O</text>
        <dbReference type="Rhea" id="RHEA:20724"/>
        <dbReference type="ChEBI" id="CHEBI:15377"/>
        <dbReference type="ChEBI" id="CHEBI:58521"/>
        <dbReference type="ChEBI" id="CHEBI:137480"/>
        <dbReference type="EC" id="4.2.1.17"/>
    </reaction>
</comment>
<keyword evidence="3" id="KW-0456">Lyase</keyword>
<dbReference type="InterPro" id="IPR001753">
    <property type="entry name" value="Enoyl-CoA_hydra/iso"/>
</dbReference>
<dbReference type="PROSITE" id="PS00166">
    <property type="entry name" value="ENOYL_COA_HYDRATASE"/>
    <property type="match status" value="1"/>
</dbReference>
<dbReference type="GO" id="GO:0004300">
    <property type="term" value="F:enoyl-CoA hydratase activity"/>
    <property type="evidence" value="ECO:0007669"/>
    <property type="project" value="UniProtKB-EC"/>
</dbReference>
<comment type="catalytic activity">
    <reaction evidence="4">
        <text>a (3S)-3-hydroxyacyl-CoA = a (2E)-enoyl-CoA + H2O</text>
        <dbReference type="Rhea" id="RHEA:16105"/>
        <dbReference type="ChEBI" id="CHEBI:15377"/>
        <dbReference type="ChEBI" id="CHEBI:57318"/>
        <dbReference type="ChEBI" id="CHEBI:58856"/>
        <dbReference type="EC" id="4.2.1.17"/>
    </reaction>
</comment>
<dbReference type="Proteomes" id="UP000247892">
    <property type="component" value="Unassembled WGS sequence"/>
</dbReference>
<dbReference type="CDD" id="cd06558">
    <property type="entry name" value="crotonase-like"/>
    <property type="match status" value="1"/>
</dbReference>
<dbReference type="InterPro" id="IPR018376">
    <property type="entry name" value="Enoyl-CoA_hyd/isom_CS"/>
</dbReference>
<dbReference type="PANTHER" id="PTHR11941:SF54">
    <property type="entry name" value="ENOYL-COA HYDRATASE, MITOCHONDRIAL"/>
    <property type="match status" value="1"/>
</dbReference>
<comment type="caution">
    <text evidence="7">The sequence shown here is derived from an EMBL/GenBank/DDBJ whole genome shotgun (WGS) entry which is preliminary data.</text>
</comment>
<dbReference type="FunFam" id="1.10.12.10:FF:000001">
    <property type="entry name" value="Probable enoyl-CoA hydratase, mitochondrial"/>
    <property type="match status" value="1"/>
</dbReference>
<evidence type="ECO:0000256" key="2">
    <source>
        <dbReference type="ARBA" id="ARBA00012076"/>
    </source>
</evidence>
<evidence type="ECO:0000256" key="4">
    <source>
        <dbReference type="ARBA" id="ARBA00023709"/>
    </source>
</evidence>
<dbReference type="SUPFAM" id="SSF52096">
    <property type="entry name" value="ClpP/crotonase"/>
    <property type="match status" value="1"/>
</dbReference>
<dbReference type="OrthoDB" id="8452484at2"/>
<dbReference type="EMBL" id="MASU01000021">
    <property type="protein sequence ID" value="PXY18423.1"/>
    <property type="molecule type" value="Genomic_DNA"/>
</dbReference>
<evidence type="ECO:0000256" key="1">
    <source>
        <dbReference type="ARBA" id="ARBA00005254"/>
    </source>
</evidence>
<sequence length="262" mass="27262">MVSPEVTSTAVSASAGGDGVFVIRMENPPVNALAPQLLDGLDEALDVAEKDGARVIVIASGVDGFFAAGADIKTMVDVDRDGFMAYGRRLRSTVERVAALDRPTIAAIEGSALGGGLELALACDLRVAARGGKLGLPEAKIGLIPSAGATQRLPKYVGRGRALELMLTARLLDADEALELGLVDRVAETGQAEAQAVSLATRMAGLSIPALTDVIQLVDASFEVPLAEGLAGEVSRVEALFDGPDAREGMRAFLEKRPPRFQ</sequence>
<dbReference type="AlphaFoldDB" id="A0A318LDQ7"/>
<name>A0A318LDQ7_9PSEU</name>
<dbReference type="InterPro" id="IPR029045">
    <property type="entry name" value="ClpP/crotonase-like_dom_sf"/>
</dbReference>
<keyword evidence="8" id="KW-1185">Reference proteome</keyword>
<evidence type="ECO:0000313" key="8">
    <source>
        <dbReference type="Proteomes" id="UP000247892"/>
    </source>
</evidence>
<reference evidence="7 8" key="1">
    <citation type="submission" date="2016-07" db="EMBL/GenBank/DDBJ databases">
        <title>Draft genome sequence of Prauserella sp. YIM 121212, isolated from alkaline soil.</title>
        <authorList>
            <person name="Ruckert C."/>
            <person name="Albersmeier A."/>
            <person name="Jiang C.-L."/>
            <person name="Jiang Y."/>
            <person name="Kalinowski J."/>
            <person name="Schneider O."/>
            <person name="Winkler A."/>
            <person name="Zotchev S.B."/>
        </authorList>
    </citation>
    <scope>NUCLEOTIDE SEQUENCE [LARGE SCALE GENOMIC DNA]</scope>
    <source>
        <strain evidence="7 8">YIM 121212</strain>
    </source>
</reference>
<protein>
    <recommendedName>
        <fullName evidence="2">enoyl-CoA hydratase</fullName>
        <ecNumber evidence="2">4.2.1.17</ecNumber>
    </recommendedName>
</protein>
<dbReference type="FunFam" id="3.90.226.10:FF:000009">
    <property type="entry name" value="Carnitinyl-CoA dehydratase"/>
    <property type="match status" value="1"/>
</dbReference>
<accession>A0A318LDQ7</accession>
<dbReference type="PANTHER" id="PTHR11941">
    <property type="entry name" value="ENOYL-COA HYDRATASE-RELATED"/>
    <property type="match status" value="1"/>
</dbReference>
<dbReference type="InterPro" id="IPR014748">
    <property type="entry name" value="Enoyl-CoA_hydra_C"/>
</dbReference>
<evidence type="ECO:0000256" key="5">
    <source>
        <dbReference type="ARBA" id="ARBA00023717"/>
    </source>
</evidence>
<evidence type="ECO:0000256" key="6">
    <source>
        <dbReference type="RuleBase" id="RU003707"/>
    </source>
</evidence>
<organism evidence="7 8">
    <name type="scientific">Prauserella flavalba</name>
    <dbReference type="NCBI Taxonomy" id="1477506"/>
    <lineage>
        <taxon>Bacteria</taxon>
        <taxon>Bacillati</taxon>
        <taxon>Actinomycetota</taxon>
        <taxon>Actinomycetes</taxon>
        <taxon>Pseudonocardiales</taxon>
        <taxon>Pseudonocardiaceae</taxon>
        <taxon>Prauserella</taxon>
    </lineage>
</organism>
<dbReference type="GO" id="GO:0006635">
    <property type="term" value="P:fatty acid beta-oxidation"/>
    <property type="evidence" value="ECO:0007669"/>
    <property type="project" value="TreeGrafter"/>
</dbReference>
<dbReference type="Gene3D" id="3.90.226.10">
    <property type="entry name" value="2-enoyl-CoA Hydratase, Chain A, domain 1"/>
    <property type="match status" value="1"/>
</dbReference>